<name>A0A316UJ76_9BASI</name>
<dbReference type="AlphaFoldDB" id="A0A316UJ76"/>
<accession>A0A316UJ76</accession>
<protein>
    <submittedName>
        <fullName evidence="2">Uncharacterized protein</fullName>
    </submittedName>
</protein>
<evidence type="ECO:0000313" key="2">
    <source>
        <dbReference type="EMBL" id="PWN25316.1"/>
    </source>
</evidence>
<dbReference type="Proteomes" id="UP000245884">
    <property type="component" value="Unassembled WGS sequence"/>
</dbReference>
<dbReference type="EMBL" id="KZ819676">
    <property type="protein sequence ID" value="PWN25316.1"/>
    <property type="molecule type" value="Genomic_DNA"/>
</dbReference>
<organism evidence="2 3">
    <name type="scientific">Jaminaea rosea</name>
    <dbReference type="NCBI Taxonomy" id="1569628"/>
    <lineage>
        <taxon>Eukaryota</taxon>
        <taxon>Fungi</taxon>
        <taxon>Dikarya</taxon>
        <taxon>Basidiomycota</taxon>
        <taxon>Ustilaginomycotina</taxon>
        <taxon>Exobasidiomycetes</taxon>
        <taxon>Microstromatales</taxon>
        <taxon>Microstromatales incertae sedis</taxon>
        <taxon>Jaminaea</taxon>
    </lineage>
</organism>
<reference evidence="2 3" key="1">
    <citation type="journal article" date="2018" name="Mol. Biol. Evol.">
        <title>Broad Genomic Sampling Reveals a Smut Pathogenic Ancestry of the Fungal Clade Ustilaginomycotina.</title>
        <authorList>
            <person name="Kijpornyongpan T."/>
            <person name="Mondo S.J."/>
            <person name="Barry K."/>
            <person name="Sandor L."/>
            <person name="Lee J."/>
            <person name="Lipzen A."/>
            <person name="Pangilinan J."/>
            <person name="LaButti K."/>
            <person name="Hainaut M."/>
            <person name="Henrissat B."/>
            <person name="Grigoriev I.V."/>
            <person name="Spatafora J.W."/>
            <person name="Aime M.C."/>
        </authorList>
    </citation>
    <scope>NUCLEOTIDE SEQUENCE [LARGE SCALE GENOMIC DNA]</scope>
    <source>
        <strain evidence="2 3">MCA 5214</strain>
    </source>
</reference>
<keyword evidence="3" id="KW-1185">Reference proteome</keyword>
<gene>
    <name evidence="2" type="ORF">BDZ90DRAFT_234162</name>
</gene>
<dbReference type="GeneID" id="37028744"/>
<proteinExistence type="predicted"/>
<evidence type="ECO:0000313" key="3">
    <source>
        <dbReference type="Proteomes" id="UP000245884"/>
    </source>
</evidence>
<sequence>MGALLAQGGKMIYDRMEKKKHGNGGGGYYGGGHHGGGGGGHGFGGFGKRDFDADQQGGPTPYGMPPQQQQQHGGQGGSGGFFG</sequence>
<feature type="region of interest" description="Disordered" evidence="1">
    <location>
        <begin position="40"/>
        <end position="83"/>
    </location>
</feature>
<feature type="compositionally biased region" description="Gly residues" evidence="1">
    <location>
        <begin position="73"/>
        <end position="83"/>
    </location>
</feature>
<feature type="compositionally biased region" description="Low complexity" evidence="1">
    <location>
        <begin position="55"/>
        <end position="72"/>
    </location>
</feature>
<evidence type="ECO:0000256" key="1">
    <source>
        <dbReference type="SAM" id="MobiDB-lite"/>
    </source>
</evidence>
<dbReference type="RefSeq" id="XP_025359928.1">
    <property type="nucleotide sequence ID" value="XM_025506921.1"/>
</dbReference>